<dbReference type="EMBL" id="CM056813">
    <property type="protein sequence ID" value="KAJ8639369.1"/>
    <property type="molecule type" value="Genomic_DNA"/>
</dbReference>
<protein>
    <submittedName>
        <fullName evidence="1">Uncharacterized protein</fullName>
    </submittedName>
</protein>
<evidence type="ECO:0000313" key="1">
    <source>
        <dbReference type="EMBL" id="KAJ8639369.1"/>
    </source>
</evidence>
<organism evidence="1 2">
    <name type="scientific">Persea americana</name>
    <name type="common">Avocado</name>
    <dbReference type="NCBI Taxonomy" id="3435"/>
    <lineage>
        <taxon>Eukaryota</taxon>
        <taxon>Viridiplantae</taxon>
        <taxon>Streptophyta</taxon>
        <taxon>Embryophyta</taxon>
        <taxon>Tracheophyta</taxon>
        <taxon>Spermatophyta</taxon>
        <taxon>Magnoliopsida</taxon>
        <taxon>Magnoliidae</taxon>
        <taxon>Laurales</taxon>
        <taxon>Lauraceae</taxon>
        <taxon>Persea</taxon>
    </lineage>
</organism>
<name>A0ACC2M0Z4_PERAE</name>
<gene>
    <name evidence="1" type="ORF">MRB53_016063</name>
</gene>
<evidence type="ECO:0000313" key="2">
    <source>
        <dbReference type="Proteomes" id="UP001234297"/>
    </source>
</evidence>
<keyword evidence="2" id="KW-1185">Reference proteome</keyword>
<accession>A0ACC2M0Z4</accession>
<proteinExistence type="predicted"/>
<sequence>MLEGSTADSPQEALHKEVHITEFSRFELGRILLEGNNASRNLAATVRVDPLDKLRKYRGGYNISNKHYWSSTAFTGKYGYGVAALWLLAGVIYAGFLLISLCCTNKKWRKLERSTCSKQCYLRPIILGVFFAFLAIIASGVVLGGNSRFHSRARTVRNIIIDTAEDASKAIYNVTGAIKSMQDSAGIQDSTGLLNSTTRRLNRGAADIERQARKNKRWVDKGLKIMYATTTVVVSLNLIAILALSVSGFLRARRALYLFIILCWFFTVLYWLYFGAYFFIEKFAGDTCTALVQYKEDPLKSSLSFLPCNDLLSAKPVLIDAKEGIYDFINQINANISATPILNQVRICNPFSGQPDYNYEPGKCSSNTIQIGDIPTLLERFACSGDGNGTCLQGQFISASNYSTITTVTNSIQNLLNAIPSTERMVDCQMVKDAIDIILFKECKPVKKYIRMVWAAMIVLATMMVFLVLTWTTKAYHDGHNHFSDGSVKPQSTPNETLEPEMNNAGGKPTEAKLEI</sequence>
<dbReference type="Proteomes" id="UP001234297">
    <property type="component" value="Chromosome 5"/>
</dbReference>
<reference evidence="1 2" key="1">
    <citation type="journal article" date="2022" name="Hortic Res">
        <title>A haplotype resolved chromosomal level avocado genome allows analysis of novel avocado genes.</title>
        <authorList>
            <person name="Nath O."/>
            <person name="Fletcher S.J."/>
            <person name="Hayward A."/>
            <person name="Shaw L.M."/>
            <person name="Masouleh A.K."/>
            <person name="Furtado A."/>
            <person name="Henry R.J."/>
            <person name="Mitter N."/>
        </authorList>
    </citation>
    <scope>NUCLEOTIDE SEQUENCE [LARGE SCALE GENOMIC DNA]</scope>
    <source>
        <strain evidence="2">cv. Hass</strain>
    </source>
</reference>
<comment type="caution">
    <text evidence="1">The sequence shown here is derived from an EMBL/GenBank/DDBJ whole genome shotgun (WGS) entry which is preliminary data.</text>
</comment>